<dbReference type="Proteomes" id="UP000619743">
    <property type="component" value="Unassembled WGS sequence"/>
</dbReference>
<evidence type="ECO:0000313" key="4">
    <source>
        <dbReference type="Proteomes" id="UP000619743"/>
    </source>
</evidence>
<keyword evidence="2" id="KW-0732">Signal</keyword>
<proteinExistence type="predicted"/>
<evidence type="ECO:0000313" key="3">
    <source>
        <dbReference type="EMBL" id="GGA79122.1"/>
    </source>
</evidence>
<keyword evidence="1" id="KW-0812">Transmembrane</keyword>
<sequence>MRALILVLMLGASCHVQAGLIAMSGTFDFVRDQKGSALDWMNLSYNEGRIFSDVLADTAVGGIYQGWRLATRSEFNTMLASLGYNIGIDPSEPNYAIDAAVPTGRELFSLKALVDLFGDTWESFINRTDYLTLKNGDTNTMYSGGLLASDNDPSSFYLGFLSQGEFHFSDDAGNDYSGNHVPYFANNTVVDVVQRDAYSSFLVRDIPTVLPVSAFAVRQASIVPATQVSEPISWLILLFGAASIIVIRKKSTQK</sequence>
<keyword evidence="4" id="KW-1185">Reference proteome</keyword>
<dbReference type="OrthoDB" id="6228092at2"/>
<gene>
    <name evidence="3" type="ORF">GCM10011369_21320</name>
</gene>
<keyword evidence="1" id="KW-0472">Membrane</keyword>
<reference evidence="4" key="1">
    <citation type="journal article" date="2019" name="Int. J. Syst. Evol. Microbiol.">
        <title>The Global Catalogue of Microorganisms (GCM) 10K type strain sequencing project: providing services to taxonomists for standard genome sequencing and annotation.</title>
        <authorList>
            <consortium name="The Broad Institute Genomics Platform"/>
            <consortium name="The Broad Institute Genome Sequencing Center for Infectious Disease"/>
            <person name="Wu L."/>
            <person name="Ma J."/>
        </authorList>
    </citation>
    <scope>NUCLEOTIDE SEQUENCE [LARGE SCALE GENOMIC DNA]</scope>
    <source>
        <strain evidence="4">CGMCC 1.10130</strain>
    </source>
</reference>
<evidence type="ECO:0000256" key="2">
    <source>
        <dbReference type="SAM" id="SignalP"/>
    </source>
</evidence>
<organism evidence="3 4">
    <name type="scientific">Neiella marina</name>
    <dbReference type="NCBI Taxonomy" id="508461"/>
    <lineage>
        <taxon>Bacteria</taxon>
        <taxon>Pseudomonadati</taxon>
        <taxon>Pseudomonadota</taxon>
        <taxon>Gammaproteobacteria</taxon>
        <taxon>Alteromonadales</taxon>
        <taxon>Echinimonadaceae</taxon>
        <taxon>Neiella</taxon>
    </lineage>
</organism>
<evidence type="ECO:0008006" key="5">
    <source>
        <dbReference type="Google" id="ProtNLM"/>
    </source>
</evidence>
<dbReference type="RefSeq" id="WP_143824525.1">
    <property type="nucleotide sequence ID" value="NZ_BMDX01000010.1"/>
</dbReference>
<evidence type="ECO:0000256" key="1">
    <source>
        <dbReference type="SAM" id="Phobius"/>
    </source>
</evidence>
<feature type="transmembrane region" description="Helical" evidence="1">
    <location>
        <begin position="231"/>
        <end position="247"/>
    </location>
</feature>
<accession>A0A8J2U5E5</accession>
<feature type="chain" id="PRO_5035329091" description="VPLPA-CTERM sorting domain-containing protein" evidence="2">
    <location>
        <begin position="19"/>
        <end position="254"/>
    </location>
</feature>
<comment type="caution">
    <text evidence="3">The sequence shown here is derived from an EMBL/GenBank/DDBJ whole genome shotgun (WGS) entry which is preliminary data.</text>
</comment>
<feature type="signal peptide" evidence="2">
    <location>
        <begin position="1"/>
        <end position="18"/>
    </location>
</feature>
<dbReference type="EMBL" id="BMDX01000010">
    <property type="protein sequence ID" value="GGA79122.1"/>
    <property type="molecule type" value="Genomic_DNA"/>
</dbReference>
<keyword evidence="1" id="KW-1133">Transmembrane helix</keyword>
<dbReference type="AlphaFoldDB" id="A0A8J2U5E5"/>
<name>A0A8J2U5E5_9GAMM</name>
<protein>
    <recommendedName>
        <fullName evidence="5">VPLPA-CTERM sorting domain-containing protein</fullName>
    </recommendedName>
</protein>